<proteinExistence type="predicted"/>
<reference evidence="1 2" key="1">
    <citation type="submission" date="2019-03" db="EMBL/GenBank/DDBJ databases">
        <title>Genomics of glacier-inhabiting Cryobacterium strains.</title>
        <authorList>
            <person name="Liu Q."/>
            <person name="Xin Y.-H."/>
        </authorList>
    </citation>
    <scope>NUCLEOTIDE SEQUENCE [LARGE SCALE GENOMIC DNA]</scope>
    <source>
        <strain evidence="1 2">RHLS22-1</strain>
    </source>
</reference>
<dbReference type="PANTHER" id="PTHR47197">
    <property type="entry name" value="PROTEIN NIRF"/>
    <property type="match status" value="1"/>
</dbReference>
<dbReference type="EMBL" id="SOFL01000036">
    <property type="protein sequence ID" value="TFC00978.1"/>
    <property type="molecule type" value="Genomic_DNA"/>
</dbReference>
<keyword evidence="2" id="KW-1185">Reference proteome</keyword>
<accession>A0A4R8W5B8</accession>
<dbReference type="InterPro" id="IPR051200">
    <property type="entry name" value="Host-pathogen_enzymatic-act"/>
</dbReference>
<dbReference type="Gene3D" id="2.130.10.10">
    <property type="entry name" value="YVTN repeat-like/Quinoprotein amine dehydrogenase"/>
    <property type="match status" value="1"/>
</dbReference>
<dbReference type="AlphaFoldDB" id="A0A4R8W5B8"/>
<organism evidence="1 2">
    <name type="scientific">Cryobacterium adonitolivorans</name>
    <dbReference type="NCBI Taxonomy" id="1259189"/>
    <lineage>
        <taxon>Bacteria</taxon>
        <taxon>Bacillati</taxon>
        <taxon>Actinomycetota</taxon>
        <taxon>Actinomycetes</taxon>
        <taxon>Micrococcales</taxon>
        <taxon>Microbacteriaceae</taxon>
        <taxon>Cryobacterium</taxon>
    </lineage>
</organism>
<dbReference type="InterPro" id="IPR011045">
    <property type="entry name" value="N2O_reductase_N"/>
</dbReference>
<dbReference type="OrthoDB" id="9774579at2"/>
<comment type="caution">
    <text evidence="1">The sequence shown here is derived from an EMBL/GenBank/DDBJ whole genome shotgun (WGS) entry which is preliminary data.</text>
</comment>
<name>A0A4R8W5B8_9MICO</name>
<evidence type="ECO:0008006" key="3">
    <source>
        <dbReference type="Google" id="ProtNLM"/>
    </source>
</evidence>
<dbReference type="PANTHER" id="PTHR47197:SF3">
    <property type="entry name" value="DIHYDRO-HEME D1 DEHYDROGENASE"/>
    <property type="match status" value="1"/>
</dbReference>
<dbReference type="RefSeq" id="WP_134453958.1">
    <property type="nucleotide sequence ID" value="NZ_SOFL01000036.1"/>
</dbReference>
<dbReference type="SUPFAM" id="SSF50974">
    <property type="entry name" value="Nitrous oxide reductase, N-terminal domain"/>
    <property type="match status" value="1"/>
</dbReference>
<dbReference type="InterPro" id="IPR015943">
    <property type="entry name" value="WD40/YVTN_repeat-like_dom_sf"/>
</dbReference>
<sequence>MGVVPIQAFVSPAGQYLLVANQGTEEYPGRTVLIIDTKTFDFVRTVETGVGAHGVTIDPTSRHAYITNTFDDTVSVLDLKTLKVVDLAMGVDDCT</sequence>
<protein>
    <recommendedName>
        <fullName evidence="3">YncE family protein</fullName>
    </recommendedName>
</protein>
<evidence type="ECO:0000313" key="1">
    <source>
        <dbReference type="EMBL" id="TFC00978.1"/>
    </source>
</evidence>
<gene>
    <name evidence="1" type="ORF">E3O42_10815</name>
</gene>
<evidence type="ECO:0000313" key="2">
    <source>
        <dbReference type="Proteomes" id="UP000297907"/>
    </source>
</evidence>
<dbReference type="Proteomes" id="UP000297907">
    <property type="component" value="Unassembled WGS sequence"/>
</dbReference>